<evidence type="ECO:0000313" key="3">
    <source>
        <dbReference type="EMBL" id="QKJ32632.1"/>
    </source>
</evidence>
<dbReference type="SUPFAM" id="SSF51430">
    <property type="entry name" value="NAD(P)-linked oxidoreductase"/>
    <property type="match status" value="1"/>
</dbReference>
<dbReference type="Pfam" id="PF00248">
    <property type="entry name" value="Aldo_ket_red"/>
    <property type="match status" value="1"/>
</dbReference>
<dbReference type="CDD" id="cd06660">
    <property type="entry name" value="AKR_SF"/>
    <property type="match status" value="1"/>
</dbReference>
<dbReference type="GO" id="GO:0016491">
    <property type="term" value="F:oxidoreductase activity"/>
    <property type="evidence" value="ECO:0007669"/>
    <property type="project" value="UniProtKB-KW"/>
</dbReference>
<dbReference type="PANTHER" id="PTHR43364">
    <property type="entry name" value="NADH-SPECIFIC METHYLGLYOXAL REDUCTASE-RELATED"/>
    <property type="match status" value="1"/>
</dbReference>
<dbReference type="Gene3D" id="3.20.20.100">
    <property type="entry name" value="NADP-dependent oxidoreductase domain"/>
    <property type="match status" value="1"/>
</dbReference>
<dbReference type="AlphaFoldDB" id="A0A7D4QI85"/>
<dbReference type="PROSITE" id="PS00062">
    <property type="entry name" value="ALDOKETO_REDUCTASE_2"/>
    <property type="match status" value="1"/>
</dbReference>
<proteinExistence type="predicted"/>
<dbReference type="RefSeq" id="WP_173417281.1">
    <property type="nucleotide sequence ID" value="NZ_CP054139.1"/>
</dbReference>
<name>A0A7D4QI85_9SPHI</name>
<dbReference type="KEGG" id="mmab:HQ865_23660"/>
<dbReference type="InterPro" id="IPR036812">
    <property type="entry name" value="NAD(P)_OxRdtase_dom_sf"/>
</dbReference>
<keyword evidence="4" id="KW-1185">Reference proteome</keyword>
<evidence type="ECO:0000259" key="2">
    <source>
        <dbReference type="Pfam" id="PF00248"/>
    </source>
</evidence>
<dbReference type="EMBL" id="CP054139">
    <property type="protein sequence ID" value="QKJ32632.1"/>
    <property type="molecule type" value="Genomic_DNA"/>
</dbReference>
<dbReference type="InterPro" id="IPR020471">
    <property type="entry name" value="AKR"/>
</dbReference>
<evidence type="ECO:0000313" key="4">
    <source>
        <dbReference type="Proteomes" id="UP000505355"/>
    </source>
</evidence>
<dbReference type="InterPro" id="IPR018170">
    <property type="entry name" value="Aldo/ket_reductase_CS"/>
</dbReference>
<reference evidence="3 4" key="1">
    <citation type="submission" date="2020-05" db="EMBL/GenBank/DDBJ databases">
        <title>Mucilaginibacter mali sp. nov.</title>
        <authorList>
            <person name="Kim H.S."/>
            <person name="Lee K.C."/>
            <person name="Suh M.K."/>
            <person name="Kim J.-S."/>
            <person name="Han K.-I."/>
            <person name="Eom M.K."/>
            <person name="Shin Y.K."/>
            <person name="Lee J.-S."/>
        </authorList>
    </citation>
    <scope>NUCLEOTIDE SEQUENCE [LARGE SCALE GENOMIC DNA]</scope>
    <source>
        <strain evidence="3 4">G2-14</strain>
    </source>
</reference>
<evidence type="ECO:0000256" key="1">
    <source>
        <dbReference type="ARBA" id="ARBA00023002"/>
    </source>
</evidence>
<dbReference type="Proteomes" id="UP000505355">
    <property type="component" value="Chromosome"/>
</dbReference>
<keyword evidence="1" id="KW-0560">Oxidoreductase</keyword>
<dbReference type="InterPro" id="IPR023210">
    <property type="entry name" value="NADP_OxRdtase_dom"/>
</dbReference>
<feature type="domain" description="NADP-dependent oxidoreductase" evidence="2">
    <location>
        <begin position="4"/>
        <end position="282"/>
    </location>
</feature>
<organism evidence="3 4">
    <name type="scientific">Mucilaginibacter mali</name>
    <dbReference type="NCBI Taxonomy" id="2740462"/>
    <lineage>
        <taxon>Bacteria</taxon>
        <taxon>Pseudomonadati</taxon>
        <taxon>Bacteroidota</taxon>
        <taxon>Sphingobacteriia</taxon>
        <taxon>Sphingobacteriales</taxon>
        <taxon>Sphingobacteriaceae</taxon>
        <taxon>Mucilaginibacter</taxon>
    </lineage>
</organism>
<dbReference type="PANTHER" id="PTHR43364:SF4">
    <property type="entry name" value="NAD(P)-LINKED OXIDOREDUCTASE SUPERFAMILY PROTEIN"/>
    <property type="match status" value="1"/>
</dbReference>
<accession>A0A7D4QI85</accession>
<protein>
    <submittedName>
        <fullName evidence="3">Aldo/keto reductase</fullName>
    </submittedName>
</protein>
<gene>
    <name evidence="3" type="ORF">HQ865_23660</name>
</gene>
<dbReference type="InterPro" id="IPR050523">
    <property type="entry name" value="AKR_Detox_Biosynth"/>
</dbReference>
<dbReference type="PRINTS" id="PR00069">
    <property type="entry name" value="ALDKETRDTASE"/>
</dbReference>
<sequence length="287" mass="31448">MAANIGLGCVTFGREIDKEASFALMDHARDIGIKSFDTAAAYGNGLSETIIGEWLSDRGVKSGEISIATKILPPYHPAQVLASVEDSLRRLRVDTIDIMYLHRWDASISNDTWLMLNNLKQGGEIKAIGVSNFNTEQLSNSVNRLQDLGIQLSYIQNNHNLAVSDITPETRLLCAGNEIRIITYSPLGAGFLTGKHLNGVAQNSRFDIMPGHQDVYFNNAANKRLNKLLQVAAQTGEAPELLAMAWALHQAQTYSVLVGGRSAQQLDLVAKAMQFYSPEIFAELESV</sequence>